<reference evidence="2 3" key="1">
    <citation type="journal article" date="2011" name="Front. Microbiol.">
        <title>Genomic signatures of strain selection and enhancement in Bacillus atrophaeus var. globigii, a historical biowarfare simulant.</title>
        <authorList>
            <person name="Gibbons H.S."/>
            <person name="Broomall S.M."/>
            <person name="McNew L.A."/>
            <person name="Daligault H."/>
            <person name="Chapman C."/>
            <person name="Bruce D."/>
            <person name="Karavis M."/>
            <person name="Krepps M."/>
            <person name="McGregor P.A."/>
            <person name="Hong C."/>
            <person name="Park K.H."/>
            <person name="Akmal A."/>
            <person name="Feldman A."/>
            <person name="Lin J.S."/>
            <person name="Chang W.E."/>
            <person name="Higgs B.W."/>
            <person name="Demirev P."/>
            <person name="Lindquist J."/>
            <person name="Liem A."/>
            <person name="Fochler E."/>
            <person name="Read T.D."/>
            <person name="Tapia R."/>
            <person name="Johnson S."/>
            <person name="Bishop-Lilly K.A."/>
            <person name="Detter C."/>
            <person name="Han C."/>
            <person name="Sozhamannan S."/>
            <person name="Rosenzweig C.N."/>
            <person name="Skowronski E.W."/>
        </authorList>
    </citation>
    <scope>NUCLEOTIDE SEQUENCE [LARGE SCALE GENOMIC DNA]</scope>
    <source>
        <strain evidence="2 3">GYP-17</strain>
    </source>
</reference>
<keyword evidence="1" id="KW-0732">Signal</keyword>
<dbReference type="Proteomes" id="UP000288405">
    <property type="component" value="Unassembled WGS sequence"/>
</dbReference>
<dbReference type="OrthoDB" id="6401696at2"/>
<sequence>MKTLISLIAIALSTITLLSTPANAASKPTQIPSDALSCNKSCVELVHLGQQHLVVGINNAGEIFYVHPLNLPRDAAHIGEFSIADTQQFYTQSSGESVTSSEQRYLTASEIIVVTPYLHYDADGNLINVQVSEVRFPRDDVQEQ</sequence>
<dbReference type="AlphaFoldDB" id="A0A432WAW6"/>
<feature type="chain" id="PRO_5019376896" evidence="1">
    <location>
        <begin position="25"/>
        <end position="144"/>
    </location>
</feature>
<dbReference type="RefSeq" id="WP_126777729.1">
    <property type="nucleotide sequence ID" value="NZ_PIPM01000019.1"/>
</dbReference>
<accession>A0A432WAW6</accession>
<proteinExistence type="predicted"/>
<keyword evidence="3" id="KW-1185">Reference proteome</keyword>
<evidence type="ECO:0000313" key="3">
    <source>
        <dbReference type="Proteomes" id="UP000288405"/>
    </source>
</evidence>
<protein>
    <submittedName>
        <fullName evidence="2">Uncharacterized protein</fullName>
    </submittedName>
</protein>
<comment type="caution">
    <text evidence="2">The sequence shown here is derived from an EMBL/GenBank/DDBJ whole genome shotgun (WGS) entry which is preliminary data.</text>
</comment>
<evidence type="ECO:0000313" key="2">
    <source>
        <dbReference type="EMBL" id="RUO27520.1"/>
    </source>
</evidence>
<organism evidence="2 3">
    <name type="scientific">Aliidiomarina sanyensis</name>
    <dbReference type="NCBI Taxonomy" id="1249555"/>
    <lineage>
        <taxon>Bacteria</taxon>
        <taxon>Pseudomonadati</taxon>
        <taxon>Pseudomonadota</taxon>
        <taxon>Gammaproteobacteria</taxon>
        <taxon>Alteromonadales</taxon>
        <taxon>Idiomarinaceae</taxon>
        <taxon>Aliidiomarina</taxon>
    </lineage>
</organism>
<dbReference type="EMBL" id="PIPM01000019">
    <property type="protein sequence ID" value="RUO27520.1"/>
    <property type="molecule type" value="Genomic_DNA"/>
</dbReference>
<evidence type="ECO:0000256" key="1">
    <source>
        <dbReference type="SAM" id="SignalP"/>
    </source>
</evidence>
<gene>
    <name evidence="2" type="ORF">CWE11_11265</name>
</gene>
<name>A0A432WAW6_9GAMM</name>
<feature type="signal peptide" evidence="1">
    <location>
        <begin position="1"/>
        <end position="24"/>
    </location>
</feature>